<proteinExistence type="predicted"/>
<protein>
    <submittedName>
        <fullName evidence="1">Putative Zn-binding protein involved in type VI secretion</fullName>
    </submittedName>
</protein>
<organism evidence="1 2">
    <name type="scientific">Paraburkholderia bannensis</name>
    <dbReference type="NCBI Taxonomy" id="765414"/>
    <lineage>
        <taxon>Bacteria</taxon>
        <taxon>Pseudomonadati</taxon>
        <taxon>Pseudomonadota</taxon>
        <taxon>Betaproteobacteria</taxon>
        <taxon>Burkholderiales</taxon>
        <taxon>Burkholderiaceae</taxon>
        <taxon>Paraburkholderia</taxon>
    </lineage>
</organism>
<sequence>MTSIACVGDKTTHGGFVISGSDMMDINGRKAARIGDLVSCPEHGVNAIIEGSDFAMDADGRKFAMHGHRTACGCRLIALGEHATIRG</sequence>
<dbReference type="Gene3D" id="2.60.200.60">
    <property type="match status" value="1"/>
</dbReference>
<dbReference type="InterPro" id="IPR008727">
    <property type="entry name" value="PAAR_motif"/>
</dbReference>
<reference evidence="1 2" key="1">
    <citation type="submission" date="2020-08" db="EMBL/GenBank/DDBJ databases">
        <title>Above-ground endophytic microbial communities from plants in different locations in the United States.</title>
        <authorList>
            <person name="Frank C."/>
        </authorList>
    </citation>
    <scope>NUCLEOTIDE SEQUENCE [LARGE SCALE GENOMIC DNA]</scope>
    <source>
        <strain evidence="1 2">WP4_2_2</strain>
    </source>
</reference>
<dbReference type="AlphaFoldDB" id="A0A7W9TXK2"/>
<evidence type="ECO:0000313" key="1">
    <source>
        <dbReference type="EMBL" id="MBB6102546.1"/>
    </source>
</evidence>
<comment type="caution">
    <text evidence="1">The sequence shown here is derived from an EMBL/GenBank/DDBJ whole genome shotgun (WGS) entry which is preliminary data.</text>
</comment>
<evidence type="ECO:0000313" key="2">
    <source>
        <dbReference type="Proteomes" id="UP000571554"/>
    </source>
</evidence>
<dbReference type="RefSeq" id="WP_183724120.1">
    <property type="nucleotide sequence ID" value="NZ_JACHBW010000006.1"/>
</dbReference>
<dbReference type="EMBL" id="JACHBW010000006">
    <property type="protein sequence ID" value="MBB6102546.1"/>
    <property type="molecule type" value="Genomic_DNA"/>
</dbReference>
<gene>
    <name evidence="1" type="ORF">F4827_002398</name>
</gene>
<accession>A0A7W9TXK2</accession>
<dbReference type="CDD" id="cd14744">
    <property type="entry name" value="PAAR_CT_2"/>
    <property type="match status" value="1"/>
</dbReference>
<dbReference type="Pfam" id="PF05488">
    <property type="entry name" value="PAAR_motif"/>
    <property type="match status" value="1"/>
</dbReference>
<keyword evidence="2" id="KW-1185">Reference proteome</keyword>
<dbReference type="Proteomes" id="UP000571554">
    <property type="component" value="Unassembled WGS sequence"/>
</dbReference>
<name>A0A7W9TXK2_9BURK</name>